<dbReference type="Gene3D" id="1.10.3470.10">
    <property type="entry name" value="ABC transporter involved in vitamin B12 uptake, BtuC"/>
    <property type="match status" value="1"/>
</dbReference>
<evidence type="ECO:0000313" key="15">
    <source>
        <dbReference type="Proteomes" id="UP001281447"/>
    </source>
</evidence>
<evidence type="ECO:0000256" key="12">
    <source>
        <dbReference type="ARBA" id="ARBA00031465"/>
    </source>
</evidence>
<comment type="caution">
    <text evidence="14">The sequence shown here is derived from an EMBL/GenBank/DDBJ whole genome shotgun (WGS) entry which is preliminary data.</text>
</comment>
<feature type="transmembrane region" description="Helical" evidence="13">
    <location>
        <begin position="295"/>
        <end position="314"/>
    </location>
</feature>
<feature type="transmembrane region" description="Helical" evidence="13">
    <location>
        <begin position="82"/>
        <end position="105"/>
    </location>
</feature>
<evidence type="ECO:0000256" key="6">
    <source>
        <dbReference type="ARBA" id="ARBA00022692"/>
    </source>
</evidence>
<comment type="subcellular location">
    <subcellularLocation>
        <location evidence="1">Cell membrane</location>
        <topology evidence="1">Multi-pass membrane protein</topology>
    </subcellularLocation>
</comment>
<reference evidence="14 15" key="1">
    <citation type="submission" date="2023-10" db="EMBL/GenBank/DDBJ databases">
        <title>Virgibacillus halophilus 5B73C genome.</title>
        <authorList>
            <person name="Miliotis G."/>
            <person name="Sengupta P."/>
            <person name="Hameed A."/>
            <person name="Chuvochina M."/>
            <person name="Mcdonagh F."/>
            <person name="Simpson A.C."/>
            <person name="Singh N.K."/>
            <person name="Rekha P.D."/>
            <person name="Raman K."/>
            <person name="Hugenholtz P."/>
            <person name="Venkateswaran K."/>
        </authorList>
    </citation>
    <scope>NUCLEOTIDE SEQUENCE [LARGE SCALE GENOMIC DNA]</scope>
    <source>
        <strain evidence="14 15">5B73C</strain>
    </source>
</reference>
<evidence type="ECO:0000256" key="1">
    <source>
        <dbReference type="ARBA" id="ARBA00004651"/>
    </source>
</evidence>
<comment type="function">
    <text evidence="10">Part of the binding-protein-dependent transport system for heme-iron. Responsible for the translocation of the substrate across the membrane.</text>
</comment>
<comment type="similarity">
    <text evidence="2">Belongs to the binding-protein-dependent transport system permease family. FecCD subfamily.</text>
</comment>
<dbReference type="InterPro" id="IPR037294">
    <property type="entry name" value="ABC_BtuC-like"/>
</dbReference>
<evidence type="ECO:0000313" key="14">
    <source>
        <dbReference type="EMBL" id="MDY0393401.1"/>
    </source>
</evidence>
<dbReference type="Proteomes" id="UP001281447">
    <property type="component" value="Unassembled WGS sequence"/>
</dbReference>
<keyword evidence="7 13" id="KW-1133">Transmembrane helix</keyword>
<keyword evidence="5" id="KW-1003">Cell membrane</keyword>
<keyword evidence="9 13" id="KW-0472">Membrane</keyword>
<dbReference type="CDD" id="cd06550">
    <property type="entry name" value="TM_ABC_iron-siderophores_like"/>
    <property type="match status" value="1"/>
</dbReference>
<evidence type="ECO:0000256" key="5">
    <source>
        <dbReference type="ARBA" id="ARBA00022475"/>
    </source>
</evidence>
<evidence type="ECO:0000256" key="13">
    <source>
        <dbReference type="SAM" id="Phobius"/>
    </source>
</evidence>
<accession>A0ABU5C3C2</accession>
<dbReference type="PANTHER" id="PTHR30472">
    <property type="entry name" value="FERRIC ENTEROBACTIN TRANSPORT SYSTEM PERMEASE PROTEIN"/>
    <property type="match status" value="1"/>
</dbReference>
<evidence type="ECO:0000256" key="8">
    <source>
        <dbReference type="ARBA" id="ARBA00023004"/>
    </source>
</evidence>
<feature type="transmembrane region" description="Helical" evidence="13">
    <location>
        <begin position="265"/>
        <end position="283"/>
    </location>
</feature>
<keyword evidence="8" id="KW-0408">Iron</keyword>
<dbReference type="Pfam" id="PF01032">
    <property type="entry name" value="FecCD"/>
    <property type="match status" value="1"/>
</dbReference>
<evidence type="ECO:0000256" key="3">
    <source>
        <dbReference type="ARBA" id="ARBA00018524"/>
    </source>
</evidence>
<keyword evidence="15" id="KW-1185">Reference proteome</keyword>
<name>A0ABU5C3C2_9BACI</name>
<dbReference type="EMBL" id="JAWDIP010000003">
    <property type="protein sequence ID" value="MDY0393401.1"/>
    <property type="molecule type" value="Genomic_DNA"/>
</dbReference>
<evidence type="ECO:0000256" key="4">
    <source>
        <dbReference type="ARBA" id="ARBA00022448"/>
    </source>
</evidence>
<evidence type="ECO:0000256" key="7">
    <source>
        <dbReference type="ARBA" id="ARBA00022989"/>
    </source>
</evidence>
<dbReference type="PANTHER" id="PTHR30472:SF21">
    <property type="entry name" value="HEME-IRON TRANSPORT SYSTEM PERMEASE PROTEIN ISDF-RELATED"/>
    <property type="match status" value="1"/>
</dbReference>
<gene>
    <name evidence="14" type="ORF">RWE15_01865</name>
</gene>
<feature type="transmembrane region" description="Helical" evidence="13">
    <location>
        <begin position="111"/>
        <end position="129"/>
    </location>
</feature>
<feature type="transmembrane region" description="Helical" evidence="13">
    <location>
        <begin position="136"/>
        <end position="152"/>
    </location>
</feature>
<keyword evidence="6 13" id="KW-0812">Transmembrane</keyword>
<proteinExistence type="inferred from homology"/>
<sequence length="323" mass="34331">MISFIAVILLLFVSMVYALRSGSLHIGIFDLTTGLLNGGNEDVAAIKDLRFPRILIATMAGACLSVSGALLQAVMRNPLAEAGIIGIAAGANFLQTLVISLFPMVFFFGPLFSFIGGGIAWLIVATLAWQSGYRPLRLILVGVAVHAIFTALNESLPFLGGITGVQFNAATTSTFTQQTWGNVEVMVIYGAIGLLLSFFVISWCNLLSMEDRTAMNLGMNVTLARIIVSVIAVFLASVSTSVAGVISFIGLLVPHIGRALVGSDYKLLIPFSALFGAWLLLLADTLGRTMLAPMEIPASVLMVFIGGPFLIIMLRRSEQVAGN</sequence>
<protein>
    <recommendedName>
        <fullName evidence="3">Probable heme-iron transport system permease protein IsdF</fullName>
    </recommendedName>
    <alternativeName>
        <fullName evidence="12">Iron-regulated surface determinant protein F</fullName>
    </alternativeName>
    <alternativeName>
        <fullName evidence="11">Staphylococcal iron-regulated protein G</fullName>
    </alternativeName>
</protein>
<evidence type="ECO:0000256" key="2">
    <source>
        <dbReference type="ARBA" id="ARBA00007935"/>
    </source>
</evidence>
<keyword evidence="4" id="KW-0813">Transport</keyword>
<evidence type="ECO:0000256" key="11">
    <source>
        <dbReference type="ARBA" id="ARBA00031149"/>
    </source>
</evidence>
<evidence type="ECO:0000256" key="10">
    <source>
        <dbReference type="ARBA" id="ARBA00025320"/>
    </source>
</evidence>
<feature type="transmembrane region" description="Helical" evidence="13">
    <location>
        <begin position="186"/>
        <end position="206"/>
    </location>
</feature>
<dbReference type="SUPFAM" id="SSF81345">
    <property type="entry name" value="ABC transporter involved in vitamin B12 uptake, BtuC"/>
    <property type="match status" value="1"/>
</dbReference>
<organism evidence="14 15">
    <name type="scientific">Tigheibacillus halophilus</name>
    <dbReference type="NCBI Taxonomy" id="361280"/>
    <lineage>
        <taxon>Bacteria</taxon>
        <taxon>Bacillati</taxon>
        <taxon>Bacillota</taxon>
        <taxon>Bacilli</taxon>
        <taxon>Bacillales</taxon>
        <taxon>Bacillaceae</taxon>
        <taxon>Tigheibacillus</taxon>
    </lineage>
</organism>
<dbReference type="InterPro" id="IPR000522">
    <property type="entry name" value="ABC_transptr_permease_BtuC"/>
</dbReference>
<feature type="transmembrane region" description="Helical" evidence="13">
    <location>
        <begin position="54"/>
        <end position="75"/>
    </location>
</feature>
<evidence type="ECO:0000256" key="9">
    <source>
        <dbReference type="ARBA" id="ARBA00023136"/>
    </source>
</evidence>
<feature type="transmembrane region" description="Helical" evidence="13">
    <location>
        <begin position="226"/>
        <end position="253"/>
    </location>
</feature>